<reference evidence="7 8" key="1">
    <citation type="submission" date="2017-08" db="EMBL/GenBank/DDBJ databases">
        <title>Infants hospitalized years apart are colonized by the same room-sourced microbial strains.</title>
        <authorList>
            <person name="Brooks B."/>
            <person name="Olm M.R."/>
            <person name="Firek B.A."/>
            <person name="Baker R."/>
            <person name="Thomas B.C."/>
            <person name="Morowitz M.J."/>
            <person name="Banfield J.F."/>
        </authorList>
    </citation>
    <scope>NUCLEOTIDE SEQUENCE [LARGE SCALE GENOMIC DNA]</scope>
    <source>
        <strain evidence="7">S2_003_000_R2_14</strain>
    </source>
</reference>
<gene>
    <name evidence="7" type="ORF">DI536_28295</name>
</gene>
<comment type="caution">
    <text evidence="7">The sequence shown here is derived from an EMBL/GenBank/DDBJ whole genome shotgun (WGS) entry which is preliminary data.</text>
</comment>
<evidence type="ECO:0000313" key="7">
    <source>
        <dbReference type="EMBL" id="PZR07162.1"/>
    </source>
</evidence>
<feature type="transmembrane region" description="Helical" evidence="5">
    <location>
        <begin position="58"/>
        <end position="77"/>
    </location>
</feature>
<evidence type="ECO:0000259" key="6">
    <source>
        <dbReference type="Pfam" id="PF04116"/>
    </source>
</evidence>
<feature type="domain" description="Fatty acid hydroxylase" evidence="6">
    <location>
        <begin position="100"/>
        <end position="231"/>
    </location>
</feature>
<feature type="transmembrane region" description="Helical" evidence="5">
    <location>
        <begin position="155"/>
        <end position="183"/>
    </location>
</feature>
<dbReference type="GO" id="GO:0008610">
    <property type="term" value="P:lipid biosynthetic process"/>
    <property type="evidence" value="ECO:0007669"/>
    <property type="project" value="InterPro"/>
</dbReference>
<proteinExistence type="predicted"/>
<sequence length="233" mass="26628">MKRLAFTVVALMVMHAARYVVMAGGAYLFFWRWRGNPLTAKGRTQRRAFERADLWREFRWSMLTCVVFGVMFGVAFTGQAPKPLTHSGFAAVLEFFGWLAVVLIIHDTFFYWSHRLLHHPLLFARVHAVHHRSHTPSPFSALAFHPLEAMLQGVWALPLFLLPIPTVVWLAFAVAAITINVVGHCGVEVVPQRLRASLPWLNYTTNHDAHHAHVRGNYGLYFSLWDRVMGTRS</sequence>
<keyword evidence="2 5" id="KW-0812">Transmembrane</keyword>
<evidence type="ECO:0000256" key="3">
    <source>
        <dbReference type="ARBA" id="ARBA00022989"/>
    </source>
</evidence>
<dbReference type="GO" id="GO:0016020">
    <property type="term" value="C:membrane"/>
    <property type="evidence" value="ECO:0007669"/>
    <property type="project" value="UniProtKB-SubCell"/>
</dbReference>
<evidence type="ECO:0000256" key="4">
    <source>
        <dbReference type="ARBA" id="ARBA00023136"/>
    </source>
</evidence>
<comment type="subcellular location">
    <subcellularLocation>
        <location evidence="1">Membrane</location>
    </subcellularLocation>
</comment>
<evidence type="ECO:0000256" key="2">
    <source>
        <dbReference type="ARBA" id="ARBA00022692"/>
    </source>
</evidence>
<name>A0A2W5SWH0_9BACT</name>
<evidence type="ECO:0000256" key="1">
    <source>
        <dbReference type="ARBA" id="ARBA00004370"/>
    </source>
</evidence>
<dbReference type="InterPro" id="IPR050307">
    <property type="entry name" value="Sterol_Desaturase_Related"/>
</dbReference>
<feature type="transmembrane region" description="Helical" evidence="5">
    <location>
        <begin position="89"/>
        <end position="112"/>
    </location>
</feature>
<keyword evidence="3 5" id="KW-1133">Transmembrane helix</keyword>
<dbReference type="InterPro" id="IPR006694">
    <property type="entry name" value="Fatty_acid_hydroxylase"/>
</dbReference>
<organism evidence="7 8">
    <name type="scientific">Archangium gephyra</name>
    <dbReference type="NCBI Taxonomy" id="48"/>
    <lineage>
        <taxon>Bacteria</taxon>
        <taxon>Pseudomonadati</taxon>
        <taxon>Myxococcota</taxon>
        <taxon>Myxococcia</taxon>
        <taxon>Myxococcales</taxon>
        <taxon>Cystobacterineae</taxon>
        <taxon>Archangiaceae</taxon>
        <taxon>Archangium</taxon>
    </lineage>
</organism>
<keyword evidence="4 5" id="KW-0472">Membrane</keyword>
<evidence type="ECO:0000256" key="5">
    <source>
        <dbReference type="SAM" id="Phobius"/>
    </source>
</evidence>
<dbReference type="EMBL" id="QFQP01000033">
    <property type="protein sequence ID" value="PZR07162.1"/>
    <property type="molecule type" value="Genomic_DNA"/>
</dbReference>
<dbReference type="GO" id="GO:0016491">
    <property type="term" value="F:oxidoreductase activity"/>
    <property type="evidence" value="ECO:0007669"/>
    <property type="project" value="InterPro"/>
</dbReference>
<protein>
    <submittedName>
        <fullName evidence="7">Sterol desaturase</fullName>
    </submittedName>
</protein>
<dbReference type="Pfam" id="PF04116">
    <property type="entry name" value="FA_hydroxylase"/>
    <property type="match status" value="1"/>
</dbReference>
<dbReference type="Proteomes" id="UP000249061">
    <property type="component" value="Unassembled WGS sequence"/>
</dbReference>
<dbReference type="GO" id="GO:0005506">
    <property type="term" value="F:iron ion binding"/>
    <property type="evidence" value="ECO:0007669"/>
    <property type="project" value="InterPro"/>
</dbReference>
<dbReference type="AlphaFoldDB" id="A0A2W5SWH0"/>
<dbReference type="PANTHER" id="PTHR11863">
    <property type="entry name" value="STEROL DESATURASE"/>
    <property type="match status" value="1"/>
</dbReference>
<evidence type="ECO:0000313" key="8">
    <source>
        <dbReference type="Proteomes" id="UP000249061"/>
    </source>
</evidence>
<accession>A0A2W5SWH0</accession>